<keyword evidence="1" id="KW-1133">Transmembrane helix</keyword>
<keyword evidence="1" id="KW-0472">Membrane</keyword>
<dbReference type="STRING" id="1164594.SAMN05216204_1498"/>
<gene>
    <name evidence="2" type="ORF">SAMN05216204_1498</name>
</gene>
<evidence type="ECO:0000256" key="1">
    <source>
        <dbReference type="SAM" id="Phobius"/>
    </source>
</evidence>
<dbReference type="Pfam" id="PF07963">
    <property type="entry name" value="N_methyl"/>
    <property type="match status" value="1"/>
</dbReference>
<dbReference type="EMBL" id="FOLD01000049">
    <property type="protein sequence ID" value="SFD95453.1"/>
    <property type="molecule type" value="Genomic_DNA"/>
</dbReference>
<keyword evidence="1" id="KW-0812">Transmembrane</keyword>
<evidence type="ECO:0000313" key="3">
    <source>
        <dbReference type="Proteomes" id="UP000198639"/>
    </source>
</evidence>
<dbReference type="NCBIfam" id="TIGR02532">
    <property type="entry name" value="IV_pilin_GFxxxE"/>
    <property type="match status" value="1"/>
</dbReference>
<sequence>MNKNFKAGSQGGFTLIELIVVIVILGILAATALPKFADLGADARSASLKAAMGSVKSTVAMVHAKAIVNNADTTVAMEGTNVPVKFRYPTGVVALGTAAGLNNTDYTVTAAGGVLTVAVKGAVTPSSCAFTYTAPTAATGAGSLPVIANVASLNCQ</sequence>
<dbReference type="PANTHER" id="PTHR30093:SF7">
    <property type="entry name" value="MSHA MAJOR PILIN SUBUNIT MSHA"/>
    <property type="match status" value="1"/>
</dbReference>
<organism evidence="2 3">
    <name type="scientific">Massilia yuzhufengensis</name>
    <dbReference type="NCBI Taxonomy" id="1164594"/>
    <lineage>
        <taxon>Bacteria</taxon>
        <taxon>Pseudomonadati</taxon>
        <taxon>Pseudomonadota</taxon>
        <taxon>Betaproteobacteria</taxon>
        <taxon>Burkholderiales</taxon>
        <taxon>Oxalobacteraceae</taxon>
        <taxon>Telluria group</taxon>
        <taxon>Massilia</taxon>
    </lineage>
</organism>
<dbReference type="Gene3D" id="3.30.700.10">
    <property type="entry name" value="Glycoprotein, Type 4 Pilin"/>
    <property type="match status" value="1"/>
</dbReference>
<dbReference type="RefSeq" id="WP_091877388.1">
    <property type="nucleotide sequence ID" value="NZ_FOLD01000049.1"/>
</dbReference>
<dbReference type="InterPro" id="IPR045584">
    <property type="entry name" value="Pilin-like"/>
</dbReference>
<dbReference type="SUPFAM" id="SSF54523">
    <property type="entry name" value="Pili subunits"/>
    <property type="match status" value="1"/>
</dbReference>
<protein>
    <submittedName>
        <fullName evidence="2">MSHA pilin protein MshA</fullName>
    </submittedName>
</protein>
<dbReference type="OrthoDB" id="8564198at2"/>
<feature type="transmembrane region" description="Helical" evidence="1">
    <location>
        <begin position="12"/>
        <end position="33"/>
    </location>
</feature>
<dbReference type="PROSITE" id="PS00409">
    <property type="entry name" value="PROKAR_NTER_METHYL"/>
    <property type="match status" value="1"/>
</dbReference>
<dbReference type="PANTHER" id="PTHR30093">
    <property type="entry name" value="GENERAL SECRETION PATHWAY PROTEIN G"/>
    <property type="match status" value="1"/>
</dbReference>
<dbReference type="AlphaFoldDB" id="A0A1I1WPV2"/>
<reference evidence="3" key="1">
    <citation type="submission" date="2016-10" db="EMBL/GenBank/DDBJ databases">
        <authorList>
            <person name="Varghese N."/>
            <person name="Submissions S."/>
        </authorList>
    </citation>
    <scope>NUCLEOTIDE SEQUENCE [LARGE SCALE GENOMIC DNA]</scope>
    <source>
        <strain evidence="3">CGMCC 1.12041</strain>
    </source>
</reference>
<dbReference type="InterPro" id="IPR012902">
    <property type="entry name" value="N_methyl_site"/>
</dbReference>
<proteinExistence type="predicted"/>
<keyword evidence="3" id="KW-1185">Reference proteome</keyword>
<dbReference type="Proteomes" id="UP000198639">
    <property type="component" value="Unassembled WGS sequence"/>
</dbReference>
<accession>A0A1I1WPV2</accession>
<name>A0A1I1WPV2_9BURK</name>
<evidence type="ECO:0000313" key="2">
    <source>
        <dbReference type="EMBL" id="SFD95453.1"/>
    </source>
</evidence>